<protein>
    <submittedName>
        <fullName evidence="1">YusW-like protein</fullName>
    </submittedName>
</protein>
<organism evidence="1 2">
    <name type="scientific">Psychrobacillus psychrotolerans</name>
    <dbReference type="NCBI Taxonomy" id="126156"/>
    <lineage>
        <taxon>Bacteria</taxon>
        <taxon>Bacillati</taxon>
        <taxon>Bacillota</taxon>
        <taxon>Bacilli</taxon>
        <taxon>Bacillales</taxon>
        <taxon>Bacillaceae</taxon>
        <taxon>Psychrobacillus</taxon>
    </lineage>
</organism>
<accession>A0A1I5XPV9</accession>
<name>A0A1I5XPV9_9BACI</name>
<keyword evidence="2" id="KW-1185">Reference proteome</keyword>
<dbReference type="Pfam" id="PF14039">
    <property type="entry name" value="YusW"/>
    <property type="match status" value="1"/>
</dbReference>
<dbReference type="AlphaFoldDB" id="A0A1I5XPV9"/>
<dbReference type="Proteomes" id="UP000198734">
    <property type="component" value="Unassembled WGS sequence"/>
</dbReference>
<proteinExistence type="predicted"/>
<dbReference type="EMBL" id="FOXU01000002">
    <property type="protein sequence ID" value="SFQ33866.1"/>
    <property type="molecule type" value="Genomic_DNA"/>
</dbReference>
<evidence type="ECO:0000313" key="1">
    <source>
        <dbReference type="EMBL" id="SFQ33866.1"/>
    </source>
</evidence>
<gene>
    <name evidence="1" type="ORF">SAMN05421670_1648</name>
</gene>
<dbReference type="PROSITE" id="PS51257">
    <property type="entry name" value="PROKAR_LIPOPROTEIN"/>
    <property type="match status" value="1"/>
</dbReference>
<sequence>MKVKKYSLLGSVIMSSVLILGACGDKEEVSEAPDKETAQSEFGFQSFDLDIDTVDQKDAVDASFDIDVSETEAEYTNQIESKKLSGDEAYAELEPIFKELALTKDMSKEEVIEKVTKAFGVEDYKEFELEIEFSDGDTQEFSDIK</sequence>
<dbReference type="InterPro" id="IPR025623">
    <property type="entry name" value="YusW"/>
</dbReference>
<dbReference type="RefSeq" id="WP_093536054.1">
    <property type="nucleotide sequence ID" value="NZ_FOXU01000002.1"/>
</dbReference>
<dbReference type="OrthoDB" id="2452750at2"/>
<evidence type="ECO:0000313" key="2">
    <source>
        <dbReference type="Proteomes" id="UP000198734"/>
    </source>
</evidence>
<reference evidence="2" key="1">
    <citation type="submission" date="2016-10" db="EMBL/GenBank/DDBJ databases">
        <authorList>
            <person name="Varghese N."/>
            <person name="Submissions S."/>
        </authorList>
    </citation>
    <scope>NUCLEOTIDE SEQUENCE [LARGE SCALE GENOMIC DNA]</scope>
    <source>
        <strain evidence="2">DSM 11706</strain>
    </source>
</reference>